<keyword evidence="9" id="KW-1185">Reference proteome</keyword>
<dbReference type="PROSITE" id="PS51257">
    <property type="entry name" value="PROKAR_LIPOPROTEIN"/>
    <property type="match status" value="1"/>
</dbReference>
<dbReference type="InterPro" id="IPR012944">
    <property type="entry name" value="SusD_RagB_dom"/>
</dbReference>
<name>K2PQV6_9FLAO</name>
<feature type="domain" description="SusD-like N-terminal" evidence="7">
    <location>
        <begin position="102"/>
        <end position="213"/>
    </location>
</feature>
<dbReference type="Proteomes" id="UP000007364">
    <property type="component" value="Unassembled WGS sequence"/>
</dbReference>
<protein>
    <submittedName>
        <fullName evidence="8">RagB/SusD domain-containing protein</fullName>
    </submittedName>
</protein>
<dbReference type="InterPro" id="IPR011990">
    <property type="entry name" value="TPR-like_helical_dom_sf"/>
</dbReference>
<dbReference type="RefSeq" id="WP_008991869.1">
    <property type="nucleotide sequence ID" value="NZ_AMSG01000013.1"/>
</dbReference>
<evidence type="ECO:0000256" key="1">
    <source>
        <dbReference type="ARBA" id="ARBA00004442"/>
    </source>
</evidence>
<evidence type="ECO:0000256" key="2">
    <source>
        <dbReference type="ARBA" id="ARBA00006275"/>
    </source>
</evidence>
<evidence type="ECO:0000256" key="3">
    <source>
        <dbReference type="ARBA" id="ARBA00022729"/>
    </source>
</evidence>
<keyword evidence="5" id="KW-0998">Cell outer membrane</keyword>
<dbReference type="Pfam" id="PF07980">
    <property type="entry name" value="SusD_RagB"/>
    <property type="match status" value="1"/>
</dbReference>
<dbReference type="SUPFAM" id="SSF48452">
    <property type="entry name" value="TPR-like"/>
    <property type="match status" value="1"/>
</dbReference>
<organism evidence="8 9">
    <name type="scientific">Galbibacter marinus</name>
    <dbReference type="NCBI Taxonomy" id="555500"/>
    <lineage>
        <taxon>Bacteria</taxon>
        <taxon>Pseudomonadati</taxon>
        <taxon>Bacteroidota</taxon>
        <taxon>Flavobacteriia</taxon>
        <taxon>Flavobacteriales</taxon>
        <taxon>Flavobacteriaceae</taxon>
        <taxon>Galbibacter</taxon>
    </lineage>
</organism>
<dbReference type="EMBL" id="AMSG01000013">
    <property type="protein sequence ID" value="EKF54920.1"/>
    <property type="molecule type" value="Genomic_DNA"/>
</dbReference>
<evidence type="ECO:0000313" key="8">
    <source>
        <dbReference type="EMBL" id="EKF54920.1"/>
    </source>
</evidence>
<dbReference type="GO" id="GO:0009279">
    <property type="term" value="C:cell outer membrane"/>
    <property type="evidence" value="ECO:0007669"/>
    <property type="project" value="UniProtKB-SubCell"/>
</dbReference>
<proteinExistence type="inferred from homology"/>
<comment type="caution">
    <text evidence="8">The sequence shown here is derived from an EMBL/GenBank/DDBJ whole genome shotgun (WGS) entry which is preliminary data.</text>
</comment>
<evidence type="ECO:0000259" key="6">
    <source>
        <dbReference type="Pfam" id="PF07980"/>
    </source>
</evidence>
<dbReference type="STRING" id="555500.I215_10133"/>
<evidence type="ECO:0000256" key="5">
    <source>
        <dbReference type="ARBA" id="ARBA00023237"/>
    </source>
</evidence>
<dbReference type="AlphaFoldDB" id="K2PQV6"/>
<dbReference type="OrthoDB" id="5694214at2"/>
<evidence type="ECO:0000313" key="9">
    <source>
        <dbReference type="Proteomes" id="UP000007364"/>
    </source>
</evidence>
<sequence length="570" mass="64986">MKTINKIFISLFFLTSFTGCEKDFLEVPPQDQLVDETYWTNEGNVRTFAFGFYSAYFTGYGSGYTWGDYFSGQSLNDDFAPSNPPMFTQQVPTSGGGWTFSWVRKANIFINRVQEVPMEQEAIDHWTGIGRFFRALEYHDLVNRFGDVPYYDHELSEVENQELYKPREDRAIVMDKVLEDFRFAAENVREDVESPGLEVNKSIVLAFMSRVFLFEGTWQKYHEQNNSKAAEYLEAAKWAADQIISSGEYELANYRAVFNSLSLSDNPEVILYREYEEGVLTHALNSYNNMEAQTGASKDAIESYLMDDGLPVSLSPNYQGDHGIDAVMQGRDPRMYETFVPNTLRLNGIESNYSTTGFAVHKFLNEEIKDDPIGSSNLNPTDAPVIRYGEVLMNYAEASKELASVGGPAFTQSDLDKSINVLRDRPGVGIPHLEVSGDAAAVDGSVYEDPNRDPDVTPILWEIRRERRIELMMEGFRLDDLRRWKKLAYTDMTTNTEINLGAWIDKADYPDTELESIRLTEGTTGYIIPAYAPESWRTFDDPKVYLYPIPLDQIKLYSDHGVELTQNPGW</sequence>
<dbReference type="Gene3D" id="1.25.40.390">
    <property type="match status" value="1"/>
</dbReference>
<dbReference type="Pfam" id="PF14322">
    <property type="entry name" value="SusD-like_3"/>
    <property type="match status" value="1"/>
</dbReference>
<reference evidence="8 9" key="1">
    <citation type="journal article" date="2012" name="J. Bacteriol.">
        <title>Genome Sequence of Galbibacter marinum Type Strain ck-I2-15.</title>
        <authorList>
            <person name="Lai Q."/>
            <person name="Li C."/>
            <person name="Shao Z."/>
        </authorList>
    </citation>
    <scope>NUCLEOTIDE SEQUENCE [LARGE SCALE GENOMIC DNA]</scope>
    <source>
        <strain evidence="9">ck-I2-15</strain>
    </source>
</reference>
<evidence type="ECO:0000259" key="7">
    <source>
        <dbReference type="Pfam" id="PF14322"/>
    </source>
</evidence>
<keyword evidence="4" id="KW-0472">Membrane</keyword>
<comment type="similarity">
    <text evidence="2">Belongs to the SusD family.</text>
</comment>
<gene>
    <name evidence="8" type="ORF">I215_10133</name>
</gene>
<evidence type="ECO:0000256" key="4">
    <source>
        <dbReference type="ARBA" id="ARBA00023136"/>
    </source>
</evidence>
<accession>K2PQV6</accession>
<feature type="domain" description="RagB/SusD" evidence="6">
    <location>
        <begin position="287"/>
        <end position="570"/>
    </location>
</feature>
<dbReference type="InterPro" id="IPR033985">
    <property type="entry name" value="SusD-like_N"/>
</dbReference>
<keyword evidence="3" id="KW-0732">Signal</keyword>
<dbReference type="PATRIC" id="fig|555500.3.peg.2092"/>
<comment type="subcellular location">
    <subcellularLocation>
        <location evidence="1">Cell outer membrane</location>
    </subcellularLocation>
</comment>
<dbReference type="eggNOG" id="COG0457">
    <property type="taxonomic scope" value="Bacteria"/>
</dbReference>